<protein>
    <submittedName>
        <fullName evidence="1">Uncharacterized protein</fullName>
    </submittedName>
</protein>
<dbReference type="RefSeq" id="WP_188765634.1">
    <property type="nucleotide sequence ID" value="NZ_BMKK01000003.1"/>
</dbReference>
<accession>A0A917DMS0</accession>
<organism evidence="1 2">
    <name type="scientific">Emticicia aquatilis</name>
    <dbReference type="NCBI Taxonomy" id="1537369"/>
    <lineage>
        <taxon>Bacteria</taxon>
        <taxon>Pseudomonadati</taxon>
        <taxon>Bacteroidota</taxon>
        <taxon>Cytophagia</taxon>
        <taxon>Cytophagales</taxon>
        <taxon>Leadbetterellaceae</taxon>
        <taxon>Emticicia</taxon>
    </lineage>
</organism>
<reference evidence="1" key="2">
    <citation type="submission" date="2020-09" db="EMBL/GenBank/DDBJ databases">
        <authorList>
            <person name="Sun Q."/>
            <person name="Zhou Y."/>
        </authorList>
    </citation>
    <scope>NUCLEOTIDE SEQUENCE</scope>
    <source>
        <strain evidence="1">CGMCC 1.15958</strain>
    </source>
</reference>
<comment type="caution">
    <text evidence="1">The sequence shown here is derived from an EMBL/GenBank/DDBJ whole genome shotgun (WGS) entry which is preliminary data.</text>
</comment>
<sequence length="71" mass="8271">MGRKTKYSAKSEHRIEIKATQIQKETLEHTQLICRAKGLPHTQHDVLIAGLNMYYDYLFKTHPKTSKNESI</sequence>
<dbReference type="AlphaFoldDB" id="A0A917DMS0"/>
<evidence type="ECO:0000313" key="2">
    <source>
        <dbReference type="Proteomes" id="UP000609064"/>
    </source>
</evidence>
<gene>
    <name evidence="1" type="ORF">GCM10011514_16970</name>
</gene>
<dbReference type="EMBL" id="BMKK01000003">
    <property type="protein sequence ID" value="GGD53449.1"/>
    <property type="molecule type" value="Genomic_DNA"/>
</dbReference>
<name>A0A917DMS0_9BACT</name>
<reference evidence="1" key="1">
    <citation type="journal article" date="2014" name="Int. J. Syst. Evol. Microbiol.">
        <title>Complete genome sequence of Corynebacterium casei LMG S-19264T (=DSM 44701T), isolated from a smear-ripened cheese.</title>
        <authorList>
            <consortium name="US DOE Joint Genome Institute (JGI-PGF)"/>
            <person name="Walter F."/>
            <person name="Albersmeier A."/>
            <person name="Kalinowski J."/>
            <person name="Ruckert C."/>
        </authorList>
    </citation>
    <scope>NUCLEOTIDE SEQUENCE</scope>
    <source>
        <strain evidence="1">CGMCC 1.15958</strain>
    </source>
</reference>
<evidence type="ECO:0000313" key="1">
    <source>
        <dbReference type="EMBL" id="GGD53449.1"/>
    </source>
</evidence>
<dbReference type="Proteomes" id="UP000609064">
    <property type="component" value="Unassembled WGS sequence"/>
</dbReference>
<proteinExistence type="predicted"/>
<keyword evidence="2" id="KW-1185">Reference proteome</keyword>